<keyword evidence="2" id="KW-1185">Reference proteome</keyword>
<comment type="caution">
    <text evidence="1">The sequence shown here is derived from an EMBL/GenBank/DDBJ whole genome shotgun (WGS) entry which is preliminary data.</text>
</comment>
<gene>
    <name evidence="1" type="ORF">CAUJ_LOCUS10147</name>
</gene>
<name>A0A8S1HIH8_9PELO</name>
<organism evidence="1 2">
    <name type="scientific">Caenorhabditis auriculariae</name>
    <dbReference type="NCBI Taxonomy" id="2777116"/>
    <lineage>
        <taxon>Eukaryota</taxon>
        <taxon>Metazoa</taxon>
        <taxon>Ecdysozoa</taxon>
        <taxon>Nematoda</taxon>
        <taxon>Chromadorea</taxon>
        <taxon>Rhabditida</taxon>
        <taxon>Rhabditina</taxon>
        <taxon>Rhabditomorpha</taxon>
        <taxon>Rhabditoidea</taxon>
        <taxon>Rhabditidae</taxon>
        <taxon>Peloderinae</taxon>
        <taxon>Caenorhabditis</taxon>
    </lineage>
</organism>
<dbReference type="AlphaFoldDB" id="A0A8S1HIH8"/>
<sequence>MDHSKASMFPCSSVPVTFREPENLPKRPGDILYKASEQTSSALSRYEHLGRAAAFRSGRASGPWEERPK</sequence>
<reference evidence="1" key="1">
    <citation type="submission" date="2020-10" db="EMBL/GenBank/DDBJ databases">
        <authorList>
            <person name="Kikuchi T."/>
        </authorList>
    </citation>
    <scope>NUCLEOTIDE SEQUENCE</scope>
    <source>
        <strain evidence="1">NKZ352</strain>
    </source>
</reference>
<proteinExistence type="predicted"/>
<dbReference type="EMBL" id="CAJGYM010000042">
    <property type="protein sequence ID" value="CAD6194228.1"/>
    <property type="molecule type" value="Genomic_DNA"/>
</dbReference>
<evidence type="ECO:0000313" key="1">
    <source>
        <dbReference type="EMBL" id="CAD6194228.1"/>
    </source>
</evidence>
<accession>A0A8S1HIH8</accession>
<evidence type="ECO:0000313" key="2">
    <source>
        <dbReference type="Proteomes" id="UP000835052"/>
    </source>
</evidence>
<dbReference type="Proteomes" id="UP000835052">
    <property type="component" value="Unassembled WGS sequence"/>
</dbReference>
<protein>
    <submittedName>
        <fullName evidence="1">Uncharacterized protein</fullName>
    </submittedName>
</protein>